<sequence>MIRVYILRTPAKSGVGIETPDDSRHMTARAVFLCVKHGYTQIMVGCVGQPHGWPVSWNPGSLNLAHFP</sequence>
<protein>
    <submittedName>
        <fullName evidence="2">Uncharacterized protein</fullName>
    </submittedName>
</protein>
<dbReference type="EMBL" id="RSUV01000025">
    <property type="protein sequence ID" value="MIV46524.1"/>
    <property type="molecule type" value="Genomic_DNA"/>
</dbReference>
<reference evidence="1" key="1">
    <citation type="submission" date="2018-08" db="EMBL/GenBank/DDBJ databases">
        <authorList>
            <consortium name="GenomeTrakr network: Whole genome sequencing for foodborne pathogen traceback"/>
        </authorList>
    </citation>
    <scope>NUCLEOTIDE SEQUENCE [LARGE SCALE GENOMIC DNA]</scope>
    <source>
        <strain evidence="4">CFSAN048114</strain>
        <strain evidence="3">FLUFL-1338</strain>
        <strain evidence="1">FLUFL-367</strain>
    </source>
</reference>
<dbReference type="Proteomes" id="UP000885283">
    <property type="component" value="Unassembled WGS sequence"/>
</dbReference>
<evidence type="ECO:0000313" key="2">
    <source>
        <dbReference type="EMBL" id="MGD30343.1"/>
    </source>
</evidence>
<dbReference type="Proteomes" id="UP000885336">
    <property type="component" value="Unassembled WGS sequence"/>
</dbReference>
<dbReference type="EMBL" id="RNKS01000034">
    <property type="protein sequence ID" value="MGD30343.1"/>
    <property type="molecule type" value="Genomic_DNA"/>
</dbReference>
<dbReference type="Proteomes" id="UP000839834">
    <property type="component" value="Unassembled WGS sequence"/>
</dbReference>
<proteinExistence type="predicted"/>
<dbReference type="AlphaFoldDB" id="A0A3K9EWL1"/>
<dbReference type="Proteomes" id="UP000839530">
    <property type="component" value="Unassembled WGS sequence"/>
</dbReference>
<gene>
    <name evidence="4" type="ORF">A7E06_24260</name>
    <name evidence="2" type="ORF">EE393_15405</name>
    <name evidence="3" type="ORF">KO51_20995</name>
    <name evidence="1" type="ORF">NL99_16390</name>
</gene>
<dbReference type="EMBL" id="RSMR01000028">
    <property type="protein sequence ID" value="MIK93925.1"/>
    <property type="molecule type" value="Genomic_DNA"/>
</dbReference>
<organism evidence="2">
    <name type="scientific">Salmonella enterica</name>
    <name type="common">Salmonella choleraesuis</name>
    <dbReference type="NCBI Taxonomy" id="28901"/>
    <lineage>
        <taxon>Bacteria</taxon>
        <taxon>Pseudomonadati</taxon>
        <taxon>Pseudomonadota</taxon>
        <taxon>Gammaproteobacteria</taxon>
        <taxon>Enterobacterales</taxon>
        <taxon>Enterobacteriaceae</taxon>
        <taxon>Salmonella</taxon>
    </lineage>
</organism>
<accession>A0A3K9EWL1</accession>
<name>A0A3K9EWL1_SALER</name>
<evidence type="ECO:0000313" key="3">
    <source>
        <dbReference type="EMBL" id="MIK93925.1"/>
    </source>
</evidence>
<reference evidence="2" key="2">
    <citation type="submission" date="2018-11" db="EMBL/GenBank/DDBJ databases">
        <authorList>
            <consortium name="PulseNet: The National Subtyping Network for Foodborne Disease Surveillance"/>
            <person name="Tarr C.L."/>
            <person name="Trees E."/>
            <person name="Katz L.S."/>
            <person name="Carleton-Romer H.A."/>
            <person name="Stroika S."/>
            <person name="Kucerova Z."/>
            <person name="Roache K.F."/>
            <person name="Sabol A.L."/>
            <person name="Besser J."/>
            <person name="Gerner-Smidt P."/>
        </authorList>
    </citation>
    <scope>NUCLEOTIDE SEQUENCE [LARGE SCALE GENOMIC DNA]</scope>
    <source>
        <strain evidence="2">PNUSAS058450</strain>
    </source>
</reference>
<dbReference type="EMBL" id="AAACVH010000027">
    <property type="protein sequence ID" value="EAA8666543.1"/>
    <property type="molecule type" value="Genomic_DNA"/>
</dbReference>
<evidence type="ECO:0000313" key="1">
    <source>
        <dbReference type="EMBL" id="EAA8666543.1"/>
    </source>
</evidence>
<evidence type="ECO:0000313" key="4">
    <source>
        <dbReference type="EMBL" id="MIV46524.1"/>
    </source>
</evidence>
<comment type="caution">
    <text evidence="2">The sequence shown here is derived from an EMBL/GenBank/DDBJ whole genome shotgun (WGS) entry which is preliminary data.</text>
</comment>